<evidence type="ECO:0000256" key="1">
    <source>
        <dbReference type="ARBA" id="ARBA00093634"/>
    </source>
</evidence>
<organism evidence="3 4">
    <name type="scientific">Porites evermanni</name>
    <dbReference type="NCBI Taxonomy" id="104178"/>
    <lineage>
        <taxon>Eukaryota</taxon>
        <taxon>Metazoa</taxon>
        <taxon>Cnidaria</taxon>
        <taxon>Anthozoa</taxon>
        <taxon>Hexacorallia</taxon>
        <taxon>Scleractinia</taxon>
        <taxon>Fungiina</taxon>
        <taxon>Poritidae</taxon>
        <taxon>Porites</taxon>
    </lineage>
</organism>
<keyword evidence="4" id="KW-1185">Reference proteome</keyword>
<dbReference type="InterPro" id="IPR040357">
    <property type="entry name" value="Vma22/CCDC115"/>
</dbReference>
<accession>A0ABN8M4M7</accession>
<dbReference type="EMBL" id="CALNXI010000223">
    <property type="protein sequence ID" value="CAH3022529.1"/>
    <property type="molecule type" value="Genomic_DNA"/>
</dbReference>
<sequence length="237" mass="26889">LSQSQSPADVVYKMEDICSELDKLTVTFFDNLELLREKREHLNGAIRDGHLNLSKARYSMGNKSVGTLQYSHKMDCALYHVRDDFPDEQPIESSVAFELLKTSPGRHIEKPESVSDDKDETKSLIRRRKPEKRDSPGKDEDLETSAIEELSLSRPKETSGASSRNGCVEDPIKWFGILVPGCLKAGQRDFQRAIELSCEVVNLEAKAREIIGKFEVLKVRKLELQLEEDKKRQGIEA</sequence>
<protein>
    <recommendedName>
        <fullName evidence="1">Vacuolar ATPase assembly protein VMA22</fullName>
    </recommendedName>
</protein>
<dbReference type="Pfam" id="PF21730">
    <property type="entry name" value="Vma22_CCDC115"/>
    <property type="match status" value="1"/>
</dbReference>
<name>A0ABN8M4M7_9CNID</name>
<dbReference type="Proteomes" id="UP001159427">
    <property type="component" value="Unassembled WGS sequence"/>
</dbReference>
<reference evidence="3 4" key="1">
    <citation type="submission" date="2022-05" db="EMBL/GenBank/DDBJ databases">
        <authorList>
            <consortium name="Genoscope - CEA"/>
            <person name="William W."/>
        </authorList>
    </citation>
    <scope>NUCLEOTIDE SEQUENCE [LARGE SCALE GENOMIC DNA]</scope>
</reference>
<evidence type="ECO:0000256" key="2">
    <source>
        <dbReference type="SAM" id="MobiDB-lite"/>
    </source>
</evidence>
<evidence type="ECO:0000313" key="3">
    <source>
        <dbReference type="EMBL" id="CAH3022529.1"/>
    </source>
</evidence>
<feature type="compositionally biased region" description="Basic and acidic residues" evidence="2">
    <location>
        <begin position="106"/>
        <end position="123"/>
    </location>
</feature>
<evidence type="ECO:0000313" key="4">
    <source>
        <dbReference type="Proteomes" id="UP001159427"/>
    </source>
</evidence>
<comment type="caution">
    <text evidence="3">The sequence shown here is derived from an EMBL/GenBank/DDBJ whole genome shotgun (WGS) entry which is preliminary data.</text>
</comment>
<dbReference type="PANTHER" id="PTHR31996">
    <property type="entry name" value="COILED-COIL DOMAIN-CONTAINING PROTEIN 115"/>
    <property type="match status" value="1"/>
</dbReference>
<proteinExistence type="predicted"/>
<feature type="non-terminal residue" evidence="3">
    <location>
        <position position="1"/>
    </location>
</feature>
<feature type="region of interest" description="Disordered" evidence="2">
    <location>
        <begin position="106"/>
        <end position="165"/>
    </location>
</feature>
<gene>
    <name evidence="3" type="ORF">PEVE_00015878</name>
</gene>
<dbReference type="PANTHER" id="PTHR31996:SF2">
    <property type="entry name" value="COILED-COIL DOMAIN-CONTAINING PROTEIN 115"/>
    <property type="match status" value="1"/>
</dbReference>